<dbReference type="EMBL" id="FZNP01000001">
    <property type="protein sequence ID" value="SNR23557.1"/>
    <property type="molecule type" value="Genomic_DNA"/>
</dbReference>
<feature type="domain" description="DUF1330" evidence="1">
    <location>
        <begin position="3"/>
        <end position="96"/>
    </location>
</feature>
<dbReference type="RefSeq" id="WP_089309616.1">
    <property type="nucleotide sequence ID" value="NZ_FZNP01000001.1"/>
</dbReference>
<name>A0A238UPH7_9ACTN</name>
<dbReference type="Pfam" id="PF07045">
    <property type="entry name" value="DUF1330"/>
    <property type="match status" value="1"/>
</dbReference>
<sequence>MTAYALAYMTPQPPLHDDVFVYMERIQETMDPFGGRFIVHASETEVAEGPFEGAYVIIEFPDMDRARAWYASDAYQAIQAMRSDHIPGHLVLLQGVPPAYDVAATGRALRAAQAG</sequence>
<dbReference type="Gene3D" id="3.30.70.100">
    <property type="match status" value="1"/>
</dbReference>
<dbReference type="PANTHER" id="PTHR41521">
    <property type="match status" value="1"/>
</dbReference>
<dbReference type="AlphaFoldDB" id="A0A238UPH7"/>
<dbReference type="InterPro" id="IPR010753">
    <property type="entry name" value="DUF1330"/>
</dbReference>
<dbReference type="PANTHER" id="PTHR41521:SF4">
    <property type="entry name" value="BLR0684 PROTEIN"/>
    <property type="match status" value="1"/>
</dbReference>
<dbReference type="SUPFAM" id="SSF54909">
    <property type="entry name" value="Dimeric alpha+beta barrel"/>
    <property type="match status" value="1"/>
</dbReference>
<dbReference type="InterPro" id="IPR011008">
    <property type="entry name" value="Dimeric_a/b-barrel"/>
</dbReference>
<evidence type="ECO:0000313" key="3">
    <source>
        <dbReference type="Proteomes" id="UP000198420"/>
    </source>
</evidence>
<dbReference type="Proteomes" id="UP000198420">
    <property type="component" value="Unassembled WGS sequence"/>
</dbReference>
<organism evidence="2 3">
    <name type="scientific">Actinomadura mexicana</name>
    <dbReference type="NCBI Taxonomy" id="134959"/>
    <lineage>
        <taxon>Bacteria</taxon>
        <taxon>Bacillati</taxon>
        <taxon>Actinomycetota</taxon>
        <taxon>Actinomycetes</taxon>
        <taxon>Streptosporangiales</taxon>
        <taxon>Thermomonosporaceae</taxon>
        <taxon>Actinomadura</taxon>
    </lineage>
</organism>
<evidence type="ECO:0000313" key="2">
    <source>
        <dbReference type="EMBL" id="SNR23557.1"/>
    </source>
</evidence>
<protein>
    <submittedName>
        <fullName evidence="2">Uncharacterized conserved protein, DUF1330 family</fullName>
    </submittedName>
</protein>
<keyword evidence="3" id="KW-1185">Reference proteome</keyword>
<evidence type="ECO:0000259" key="1">
    <source>
        <dbReference type="Pfam" id="PF07045"/>
    </source>
</evidence>
<reference evidence="3" key="1">
    <citation type="submission" date="2017-06" db="EMBL/GenBank/DDBJ databases">
        <authorList>
            <person name="Varghese N."/>
            <person name="Submissions S."/>
        </authorList>
    </citation>
    <scope>NUCLEOTIDE SEQUENCE [LARGE SCALE GENOMIC DNA]</scope>
    <source>
        <strain evidence="3">DSM 44485</strain>
    </source>
</reference>
<accession>A0A238UPH7</accession>
<dbReference type="OrthoDB" id="9806380at2"/>
<proteinExistence type="predicted"/>
<gene>
    <name evidence="2" type="ORF">SAMN06265355_101175</name>
</gene>